<name>A0A2A2LNE4_9BILA</name>
<organism evidence="4 5">
    <name type="scientific">Diploscapter pachys</name>
    <dbReference type="NCBI Taxonomy" id="2018661"/>
    <lineage>
        <taxon>Eukaryota</taxon>
        <taxon>Metazoa</taxon>
        <taxon>Ecdysozoa</taxon>
        <taxon>Nematoda</taxon>
        <taxon>Chromadorea</taxon>
        <taxon>Rhabditida</taxon>
        <taxon>Rhabditina</taxon>
        <taxon>Rhabditomorpha</taxon>
        <taxon>Rhabditoidea</taxon>
        <taxon>Rhabditidae</taxon>
        <taxon>Diploscapter</taxon>
    </lineage>
</organism>
<comment type="similarity">
    <text evidence="1">Belongs to the glycosyl hydrolase 25 family.</text>
</comment>
<dbReference type="GO" id="GO:0045087">
    <property type="term" value="P:innate immune response"/>
    <property type="evidence" value="ECO:0007669"/>
    <property type="project" value="TreeGrafter"/>
</dbReference>
<feature type="chain" id="PRO_5012449136" description="Lysozyme" evidence="3">
    <location>
        <begin position="18"/>
        <end position="365"/>
    </location>
</feature>
<keyword evidence="5" id="KW-1185">Reference proteome</keyword>
<dbReference type="EMBL" id="LIAE01006552">
    <property type="protein sequence ID" value="PAV87751.1"/>
    <property type="molecule type" value="Genomic_DNA"/>
</dbReference>
<dbReference type="GO" id="GO:0007165">
    <property type="term" value="P:signal transduction"/>
    <property type="evidence" value="ECO:0007669"/>
    <property type="project" value="TreeGrafter"/>
</dbReference>
<evidence type="ECO:0000313" key="5">
    <source>
        <dbReference type="Proteomes" id="UP000218231"/>
    </source>
</evidence>
<dbReference type="PANTHER" id="PTHR23208:SF14">
    <property type="entry name" value="GLYCOSIDE HYDROLASE FAMILY 25 PROTEIN-RELATED"/>
    <property type="match status" value="1"/>
</dbReference>
<dbReference type="InterPro" id="IPR002053">
    <property type="entry name" value="Glyco_hydro_25"/>
</dbReference>
<evidence type="ECO:0000256" key="2">
    <source>
        <dbReference type="ARBA" id="ARBA00022729"/>
    </source>
</evidence>
<evidence type="ECO:0000313" key="4">
    <source>
        <dbReference type="EMBL" id="PAV87751.1"/>
    </source>
</evidence>
<accession>A0A2A2LNE4</accession>
<evidence type="ECO:0000256" key="3">
    <source>
        <dbReference type="SAM" id="SignalP"/>
    </source>
</evidence>
<sequence>MQLWLLGLSCLAALALADKPISFADRVANTHQKLLQKLKELSANSNQNAPVDNAKMVGNEIVIEYNHPKQALNLKLADKKATFVREEEKNPAFVPPAPVMTFKKQEPEPAPAIVPPSQLAAYAYAVDFAQVATVAQMQCLKQNGYSTAFVRAYNPAGQGSFDANSCTNINNAYSAGLGIEIYMTPQPMSSKTGYQQLDEIYNGLNSRGITVRAIWIQVTSPINWPTNSNSNINFINSIIARARQYSLSVGIYTSAYDWNQITGGWTGAGNDVMLWYWNVRGGGVSGETSPNFSDFSPFGCWNSPTVKQFAQVEQVCSITVNRDVYMSGSAMAQVEGMAKWEKAAALQTNQAKPKIFVGGFVNPKH</sequence>
<dbReference type="Gene3D" id="3.20.20.80">
    <property type="entry name" value="Glycosidases"/>
    <property type="match status" value="1"/>
</dbReference>
<dbReference type="PROSITE" id="PS51904">
    <property type="entry name" value="GLYCOSYL_HYDROL_F25_2"/>
    <property type="match status" value="1"/>
</dbReference>
<reference evidence="4 5" key="1">
    <citation type="journal article" date="2017" name="Curr. Biol.">
        <title>Genome architecture and evolution of a unichromosomal asexual nematode.</title>
        <authorList>
            <person name="Fradin H."/>
            <person name="Zegar C."/>
            <person name="Gutwein M."/>
            <person name="Lucas J."/>
            <person name="Kovtun M."/>
            <person name="Corcoran D."/>
            <person name="Baugh L.R."/>
            <person name="Kiontke K."/>
            <person name="Gunsalus K."/>
            <person name="Fitch D.H."/>
            <person name="Piano F."/>
        </authorList>
    </citation>
    <scope>NUCLEOTIDE SEQUENCE [LARGE SCALE GENOMIC DNA]</scope>
    <source>
        <strain evidence="4">PF1309</strain>
    </source>
</reference>
<dbReference type="Proteomes" id="UP000218231">
    <property type="component" value="Unassembled WGS sequence"/>
</dbReference>
<dbReference type="AlphaFoldDB" id="A0A2A2LNE4"/>
<dbReference type="CDD" id="cd06416">
    <property type="entry name" value="GH25_Lys1-like"/>
    <property type="match status" value="1"/>
</dbReference>
<proteinExistence type="inferred from homology"/>
<feature type="signal peptide" evidence="3">
    <location>
        <begin position="1"/>
        <end position="17"/>
    </location>
</feature>
<dbReference type="InterPro" id="IPR051595">
    <property type="entry name" value="GH25_Enzymes"/>
</dbReference>
<dbReference type="GO" id="GO:0016998">
    <property type="term" value="P:cell wall macromolecule catabolic process"/>
    <property type="evidence" value="ECO:0007669"/>
    <property type="project" value="InterPro"/>
</dbReference>
<protein>
    <recommendedName>
        <fullName evidence="6">Lysozyme</fullName>
    </recommendedName>
</protein>
<evidence type="ECO:0000256" key="1">
    <source>
        <dbReference type="ARBA" id="ARBA00010646"/>
    </source>
</evidence>
<gene>
    <name evidence="4" type="ORF">WR25_03787</name>
</gene>
<dbReference type="InterPro" id="IPR017853">
    <property type="entry name" value="GH"/>
</dbReference>
<dbReference type="GO" id="GO:0003796">
    <property type="term" value="F:lysozyme activity"/>
    <property type="evidence" value="ECO:0007669"/>
    <property type="project" value="InterPro"/>
</dbReference>
<dbReference type="GO" id="GO:0009253">
    <property type="term" value="P:peptidoglycan catabolic process"/>
    <property type="evidence" value="ECO:0007669"/>
    <property type="project" value="InterPro"/>
</dbReference>
<dbReference type="STRING" id="2018661.A0A2A2LNE4"/>
<dbReference type="SUPFAM" id="SSF51445">
    <property type="entry name" value="(Trans)glycosidases"/>
    <property type="match status" value="1"/>
</dbReference>
<comment type="caution">
    <text evidence="4">The sequence shown here is derived from an EMBL/GenBank/DDBJ whole genome shotgun (WGS) entry which is preliminary data.</text>
</comment>
<evidence type="ECO:0008006" key="6">
    <source>
        <dbReference type="Google" id="ProtNLM"/>
    </source>
</evidence>
<dbReference type="OrthoDB" id="25039at2759"/>
<dbReference type="PANTHER" id="PTHR23208">
    <property type="entry name" value="LYSOZYME PROTEIN"/>
    <property type="match status" value="1"/>
</dbReference>
<keyword evidence="2 3" id="KW-0732">Signal</keyword>